<sequence length="439" mass="48505">MTSYVLDLAGAGIGPFNLSLAAQLDSIPELSVRFFERNPSFAWHPGMMLPGAEMQTSILKDLVTATNPTSPWSFLAYLVAHKRFYQFLNAEYEAVPRKEFADYLAWVARGLTSLCFGTSMHEVHANDGVFSIATDDGAITARNLSVGVGKMPARPAWAEQLPKSMSFHSSEAAARLGEIKVPRVAVIGGGQSGAEIVDALLDLNSVTAVHWISRRPNFEPLDATPFTNELFTPGYMERFHRLPEELRLVHTGRQVLASDGISASTLKKLYRRLYERKLESAGEPDHGISLRPFRDVIAAERDGPEIALTMRNGFDNSIETLAVDMIVLSTGYRFVLPEFLHSLENRIELNSIGEPVLENDFSLAWDGPRENRIFVLNAGRHSHGIAEPQLSLAAWRSAVIANALLGRDHFSLGQLDPIVQWETQTHSTQLSSHMGQAAE</sequence>
<evidence type="ECO:0000256" key="4">
    <source>
        <dbReference type="ARBA" id="ARBA00022630"/>
    </source>
</evidence>
<proteinExistence type="inferred from homology"/>
<dbReference type="GO" id="GO:0016491">
    <property type="term" value="F:oxidoreductase activity"/>
    <property type="evidence" value="ECO:0007669"/>
    <property type="project" value="UniProtKB-KW"/>
</dbReference>
<dbReference type="SUPFAM" id="SSF51905">
    <property type="entry name" value="FAD/NAD(P)-binding domain"/>
    <property type="match status" value="2"/>
</dbReference>
<name>A0A1C3WXF3_9HYPH</name>
<dbReference type="PANTHER" id="PTHR42802">
    <property type="entry name" value="MONOOXYGENASE"/>
    <property type="match status" value="1"/>
</dbReference>
<protein>
    <submittedName>
        <fullName evidence="8">Lysine N6-hydroxylase</fullName>
    </submittedName>
</protein>
<comment type="pathway">
    <text evidence="2">Siderophore biosynthesis.</text>
</comment>
<evidence type="ECO:0000256" key="2">
    <source>
        <dbReference type="ARBA" id="ARBA00004924"/>
    </source>
</evidence>
<keyword evidence="5" id="KW-0274">FAD</keyword>
<comment type="cofactor">
    <cofactor evidence="1">
        <name>FAD</name>
        <dbReference type="ChEBI" id="CHEBI:57692"/>
    </cofactor>
</comment>
<dbReference type="RefSeq" id="WP_092854728.1">
    <property type="nucleotide sequence ID" value="NZ_FMAH01000044.1"/>
</dbReference>
<evidence type="ECO:0000256" key="5">
    <source>
        <dbReference type="ARBA" id="ARBA00022827"/>
    </source>
</evidence>
<keyword evidence="9" id="KW-1185">Reference proteome</keyword>
<reference evidence="9" key="1">
    <citation type="submission" date="2016-08" db="EMBL/GenBank/DDBJ databases">
        <authorList>
            <person name="Varghese N."/>
            <person name="Submissions Spin"/>
        </authorList>
    </citation>
    <scope>NUCLEOTIDE SEQUENCE [LARGE SCALE GENOMIC DNA]</scope>
    <source>
        <strain evidence="9">HAMBI 2971</strain>
    </source>
</reference>
<evidence type="ECO:0000313" key="9">
    <source>
        <dbReference type="Proteomes" id="UP000199435"/>
    </source>
</evidence>
<dbReference type="Proteomes" id="UP000199435">
    <property type="component" value="Unassembled WGS sequence"/>
</dbReference>
<accession>A0A1C3WXF3</accession>
<organism evidence="8 9">
    <name type="scientific">Rhizobium miluonense</name>
    <dbReference type="NCBI Taxonomy" id="411945"/>
    <lineage>
        <taxon>Bacteria</taxon>
        <taxon>Pseudomonadati</taxon>
        <taxon>Pseudomonadota</taxon>
        <taxon>Alphaproteobacteria</taxon>
        <taxon>Hyphomicrobiales</taxon>
        <taxon>Rhizobiaceae</taxon>
        <taxon>Rhizobium/Agrobacterium group</taxon>
        <taxon>Rhizobium</taxon>
    </lineage>
</organism>
<dbReference type="EMBL" id="FMAH01000044">
    <property type="protein sequence ID" value="SCB44414.1"/>
    <property type="molecule type" value="Genomic_DNA"/>
</dbReference>
<evidence type="ECO:0000256" key="6">
    <source>
        <dbReference type="ARBA" id="ARBA00022857"/>
    </source>
</evidence>
<dbReference type="Pfam" id="PF13434">
    <property type="entry name" value="Lys_Orn_oxgnase"/>
    <property type="match status" value="1"/>
</dbReference>
<dbReference type="STRING" id="411945.GA0061102_10447"/>
<comment type="similarity">
    <text evidence="3">Belongs to the lysine N(6)-hydroxylase/L-ornithine N(5)-oxygenase family.</text>
</comment>
<gene>
    <name evidence="8" type="ORF">GA0061102_10447</name>
</gene>
<dbReference type="OrthoDB" id="7527071at2"/>
<dbReference type="InterPro" id="IPR025700">
    <property type="entry name" value="Lys/Orn_oxygenase"/>
</dbReference>
<evidence type="ECO:0000256" key="3">
    <source>
        <dbReference type="ARBA" id="ARBA00007588"/>
    </source>
</evidence>
<dbReference type="Gene3D" id="3.50.50.60">
    <property type="entry name" value="FAD/NAD(P)-binding domain"/>
    <property type="match status" value="1"/>
</dbReference>
<evidence type="ECO:0000256" key="1">
    <source>
        <dbReference type="ARBA" id="ARBA00001974"/>
    </source>
</evidence>
<dbReference type="AlphaFoldDB" id="A0A1C3WXF3"/>
<keyword evidence="4" id="KW-0285">Flavoprotein</keyword>
<keyword evidence="7" id="KW-0560">Oxidoreductase</keyword>
<dbReference type="InterPro" id="IPR036188">
    <property type="entry name" value="FAD/NAD-bd_sf"/>
</dbReference>
<evidence type="ECO:0000256" key="7">
    <source>
        <dbReference type="ARBA" id="ARBA00023002"/>
    </source>
</evidence>
<dbReference type="PANTHER" id="PTHR42802:SF1">
    <property type="entry name" value="L-ORNITHINE N(5)-MONOOXYGENASE"/>
    <property type="match status" value="1"/>
</dbReference>
<evidence type="ECO:0000313" key="8">
    <source>
        <dbReference type="EMBL" id="SCB44414.1"/>
    </source>
</evidence>
<keyword evidence="6" id="KW-0521">NADP</keyword>